<proteinExistence type="predicted"/>
<keyword evidence="2" id="KW-1185">Reference proteome</keyword>
<accession>A0A7I8BT03</accession>
<dbReference type="Proteomes" id="UP000510888">
    <property type="component" value="Chromosome 2"/>
</dbReference>
<gene>
    <name evidence="1" type="ORF">PPGU16_48910</name>
</gene>
<sequence length="107" mass="11795">MEARRSDFASNRASPLLATVIGVGTSRESTCYERAQAFARVTSGETGGPRNLRHLFTTPAMVRIFGKPFAGFRIGQFDAVYAWSATTNVAGRCLSQRTVSVFRTRSW</sequence>
<protein>
    <submittedName>
        <fullName evidence="1">Uncharacterized protein</fullName>
    </submittedName>
</protein>
<dbReference type="EMBL" id="AP023175">
    <property type="protein sequence ID" value="BCF91824.1"/>
    <property type="molecule type" value="Genomic_DNA"/>
</dbReference>
<dbReference type="KEGG" id="plad:PPGU16_48910"/>
<organism evidence="1 2">
    <name type="scientific">Paraburkholderia largidicola</name>
    <dbReference type="NCBI Taxonomy" id="3014751"/>
    <lineage>
        <taxon>Bacteria</taxon>
        <taxon>Pseudomonadati</taxon>
        <taxon>Pseudomonadota</taxon>
        <taxon>Betaproteobacteria</taxon>
        <taxon>Burkholderiales</taxon>
        <taxon>Burkholderiaceae</taxon>
        <taxon>Paraburkholderia</taxon>
    </lineage>
</organism>
<name>A0A7I8BT03_9BURK</name>
<evidence type="ECO:0000313" key="2">
    <source>
        <dbReference type="Proteomes" id="UP000510888"/>
    </source>
</evidence>
<dbReference type="AlphaFoldDB" id="A0A7I8BT03"/>
<reference evidence="1 2" key="1">
    <citation type="journal article" date="2020" name="Genes (Basel)">
        <title>Genomic Comparison of Insect Gut Symbionts from Divergent Burkholderia Subclades.</title>
        <authorList>
            <person name="Takeshita K."/>
            <person name="Kikuchi Y."/>
        </authorList>
    </citation>
    <scope>NUCLEOTIDE SEQUENCE [LARGE SCALE GENOMIC DNA]</scope>
    <source>
        <strain evidence="1 2">PGU16</strain>
    </source>
</reference>
<evidence type="ECO:0000313" key="1">
    <source>
        <dbReference type="EMBL" id="BCF91824.1"/>
    </source>
</evidence>